<accession>A0A067SCI4</accession>
<keyword evidence="2" id="KW-1185">Reference proteome</keyword>
<protein>
    <submittedName>
        <fullName evidence="1">Uncharacterized protein</fullName>
    </submittedName>
</protein>
<name>A0A067SCI4_GALM3</name>
<evidence type="ECO:0000313" key="1">
    <source>
        <dbReference type="EMBL" id="KDR68650.1"/>
    </source>
</evidence>
<dbReference type="Proteomes" id="UP000027222">
    <property type="component" value="Unassembled WGS sequence"/>
</dbReference>
<dbReference type="EMBL" id="KL142407">
    <property type="protein sequence ID" value="KDR68650.1"/>
    <property type="molecule type" value="Genomic_DNA"/>
</dbReference>
<dbReference type="AlphaFoldDB" id="A0A067SCI4"/>
<gene>
    <name evidence="1" type="ORF">GALMADRAFT_256942</name>
</gene>
<reference evidence="2" key="1">
    <citation type="journal article" date="2014" name="Proc. Natl. Acad. Sci. U.S.A.">
        <title>Extensive sampling of basidiomycete genomes demonstrates inadequacy of the white-rot/brown-rot paradigm for wood decay fungi.</title>
        <authorList>
            <person name="Riley R."/>
            <person name="Salamov A.A."/>
            <person name="Brown D.W."/>
            <person name="Nagy L.G."/>
            <person name="Floudas D."/>
            <person name="Held B.W."/>
            <person name="Levasseur A."/>
            <person name="Lombard V."/>
            <person name="Morin E."/>
            <person name="Otillar R."/>
            <person name="Lindquist E.A."/>
            <person name="Sun H."/>
            <person name="LaButti K.M."/>
            <person name="Schmutz J."/>
            <person name="Jabbour D."/>
            <person name="Luo H."/>
            <person name="Baker S.E."/>
            <person name="Pisabarro A.G."/>
            <person name="Walton J.D."/>
            <person name="Blanchette R.A."/>
            <person name="Henrissat B."/>
            <person name="Martin F."/>
            <person name="Cullen D."/>
            <person name="Hibbett D.S."/>
            <person name="Grigoriev I.V."/>
        </authorList>
    </citation>
    <scope>NUCLEOTIDE SEQUENCE [LARGE SCALE GENOMIC DNA]</scope>
    <source>
        <strain evidence="2">CBS 339.88</strain>
    </source>
</reference>
<sequence>MVRLVRGSRLLWLDRSPLPRDLHFRWVLDTPVLVATQRSVVHVMAMLTFIFRVGLQVIIESCTPGKVVLADWANPLGRMTSTVSAGCSPSLCRHSVLSILGKVPPRSLIFF</sequence>
<dbReference type="HOGENOM" id="CLU_2158589_0_0_1"/>
<evidence type="ECO:0000313" key="2">
    <source>
        <dbReference type="Proteomes" id="UP000027222"/>
    </source>
</evidence>
<organism evidence="1 2">
    <name type="scientific">Galerina marginata (strain CBS 339.88)</name>
    <dbReference type="NCBI Taxonomy" id="685588"/>
    <lineage>
        <taxon>Eukaryota</taxon>
        <taxon>Fungi</taxon>
        <taxon>Dikarya</taxon>
        <taxon>Basidiomycota</taxon>
        <taxon>Agaricomycotina</taxon>
        <taxon>Agaricomycetes</taxon>
        <taxon>Agaricomycetidae</taxon>
        <taxon>Agaricales</taxon>
        <taxon>Agaricineae</taxon>
        <taxon>Strophariaceae</taxon>
        <taxon>Galerina</taxon>
    </lineage>
</organism>
<proteinExistence type="predicted"/>